<accession>A0ACC8XJ04</accession>
<comment type="caution">
    <text evidence="1">The sequence shown here is derived from an EMBL/GenBank/DDBJ whole genome shotgun (WGS) entry which is preliminary data.</text>
</comment>
<sequence length="455" mass="50120">MRKNFKLFYRILTVLFLIICQSVQIFATEIYPTKDITVIVPFNAGGGIDVSARTLLTELEDYFPEISFVVQNITGAAGTIGAEELFNADPDGYTIMAAGNGFNVSSVTGLFSRSVEDYEMIAQYTTSQLGLYVRADSPFQTYEDLIEFARQNPSTLKMGTLTATMNQFAILAIEEKEDVNFKQIVVGGDQPPQPELLSGRVDAYVVAVSQNTTYIDSGDFRCLGVFASERVPSLPEVPTFMELGIEEDYQLTFGLWAPPTTPIELTSVISKAIKSVVEDPNFKNTMTGMGYYAQHIDGPEYAELMSSSLNAMKELSASLVSEEGLSVDPYVGAYGIPNFVLITLLGLFILKLVITVKVKKQPIKFKSIELFKGKPIVFLGALIIYVAVFEILGFVISSIIFLTGSILYLQKGTLGVLSKRDYIRAFLISIIFSVVVFFFFTEGAKITLPVSFLGI</sequence>
<reference evidence="1" key="1">
    <citation type="submission" date="2016-08" db="EMBL/GenBank/DDBJ databases">
        <authorList>
            <person name="Ngugi D.K."/>
            <person name="Miyake S."/>
            <person name="Stingl U."/>
        </authorList>
    </citation>
    <scope>NUCLEOTIDE SEQUENCE</scope>
    <source>
        <strain evidence="1">SCG-D08WGA-EpuloA1</strain>
    </source>
</reference>
<evidence type="ECO:0000313" key="2">
    <source>
        <dbReference type="Proteomes" id="UP000188637"/>
    </source>
</evidence>
<keyword evidence="2" id="KW-1185">Reference proteome</keyword>
<dbReference type="Proteomes" id="UP000188637">
    <property type="component" value="Unassembled WGS sequence"/>
</dbReference>
<dbReference type="EMBL" id="LJHD01000052">
    <property type="protein sequence ID" value="ONI45617.1"/>
    <property type="molecule type" value="Genomic_DNA"/>
</dbReference>
<organism evidence="1 2">
    <name type="scientific">Candidatus Epulonipiscium fishelsonii</name>
    <dbReference type="NCBI Taxonomy" id="77094"/>
    <lineage>
        <taxon>Bacteria</taxon>
        <taxon>Bacillati</taxon>
        <taxon>Bacillota</taxon>
        <taxon>Clostridia</taxon>
        <taxon>Lachnospirales</taxon>
        <taxon>Lachnospiraceae</taxon>
        <taxon>Candidatus Epulonipiscium</taxon>
    </lineage>
</organism>
<proteinExistence type="predicted"/>
<gene>
    <name evidence="1" type="ORF">AN640_04320</name>
</gene>
<protein>
    <submittedName>
        <fullName evidence="1">Uncharacterized protein</fullName>
    </submittedName>
</protein>
<name>A0ACC8XJ04_9FIRM</name>
<evidence type="ECO:0000313" key="1">
    <source>
        <dbReference type="EMBL" id="ONI45617.1"/>
    </source>
</evidence>